<evidence type="ECO:0000256" key="1">
    <source>
        <dbReference type="SAM" id="MobiDB-lite"/>
    </source>
</evidence>
<dbReference type="Proteomes" id="UP000198892">
    <property type="component" value="Unassembled WGS sequence"/>
</dbReference>
<sequence>MNVNTKPTYHVEVKERKVTQDGGKESCSNNPKNEKR</sequence>
<evidence type="ECO:0000313" key="3">
    <source>
        <dbReference type="Proteomes" id="UP000198892"/>
    </source>
</evidence>
<evidence type="ECO:0000313" key="2">
    <source>
        <dbReference type="EMBL" id="SFP19191.1"/>
    </source>
</evidence>
<feature type="compositionally biased region" description="Polar residues" evidence="1">
    <location>
        <begin position="26"/>
        <end position="36"/>
    </location>
</feature>
<feature type="compositionally biased region" description="Basic and acidic residues" evidence="1">
    <location>
        <begin position="9"/>
        <end position="24"/>
    </location>
</feature>
<gene>
    <name evidence="2" type="ORF">SAMN05518683_10372</name>
</gene>
<dbReference type="AlphaFoldDB" id="A0A1I5ND90"/>
<organism evidence="2 3">
    <name type="scientific">Salibacterium halotolerans</name>
    <dbReference type="NCBI Taxonomy" id="1884432"/>
    <lineage>
        <taxon>Bacteria</taxon>
        <taxon>Bacillati</taxon>
        <taxon>Bacillota</taxon>
        <taxon>Bacilli</taxon>
        <taxon>Bacillales</taxon>
        <taxon>Bacillaceae</taxon>
    </lineage>
</organism>
<protein>
    <submittedName>
        <fullName evidence="2">Uncharacterized protein</fullName>
    </submittedName>
</protein>
<reference evidence="3" key="1">
    <citation type="submission" date="2016-10" db="EMBL/GenBank/DDBJ databases">
        <authorList>
            <person name="Varghese N."/>
            <person name="Submissions S."/>
        </authorList>
    </citation>
    <scope>NUCLEOTIDE SEQUENCE [LARGE SCALE GENOMIC DNA]</scope>
    <source>
        <strain evidence="3">S7</strain>
    </source>
</reference>
<keyword evidence="3" id="KW-1185">Reference proteome</keyword>
<name>A0A1I5ND90_9BACI</name>
<feature type="region of interest" description="Disordered" evidence="1">
    <location>
        <begin position="1"/>
        <end position="36"/>
    </location>
</feature>
<proteinExistence type="predicted"/>
<accession>A0A1I5ND90</accession>
<dbReference type="EMBL" id="FOXD01000003">
    <property type="protein sequence ID" value="SFP19191.1"/>
    <property type="molecule type" value="Genomic_DNA"/>
</dbReference>